<dbReference type="InterPro" id="IPR016181">
    <property type="entry name" value="Acyl_CoA_acyltransferase"/>
</dbReference>
<keyword evidence="1 4" id="KW-0808">Transferase</keyword>
<dbReference type="InterPro" id="IPR050832">
    <property type="entry name" value="Bact_Acetyltransf"/>
</dbReference>
<keyword evidence="2" id="KW-0012">Acyltransferase</keyword>
<keyword evidence="5" id="KW-1185">Reference proteome</keyword>
<proteinExistence type="predicted"/>
<organism evidence="4 5">
    <name type="scientific">Umezawaea tangerina</name>
    <dbReference type="NCBI Taxonomy" id="84725"/>
    <lineage>
        <taxon>Bacteria</taxon>
        <taxon>Bacillati</taxon>
        <taxon>Actinomycetota</taxon>
        <taxon>Actinomycetes</taxon>
        <taxon>Pseudonocardiales</taxon>
        <taxon>Pseudonocardiaceae</taxon>
        <taxon>Umezawaea</taxon>
    </lineage>
</organism>
<dbReference type="SUPFAM" id="SSF55729">
    <property type="entry name" value="Acyl-CoA N-acyltransferases (Nat)"/>
    <property type="match status" value="1"/>
</dbReference>
<comment type="caution">
    <text evidence="4">The sequence shown here is derived from an EMBL/GenBank/DDBJ whole genome shotgun (WGS) entry which is preliminary data.</text>
</comment>
<reference evidence="4 5" key="1">
    <citation type="submission" date="2018-03" db="EMBL/GenBank/DDBJ databases">
        <title>Genomic Encyclopedia of Archaeal and Bacterial Type Strains, Phase II (KMG-II): from individual species to whole genera.</title>
        <authorList>
            <person name="Goeker M."/>
        </authorList>
    </citation>
    <scope>NUCLEOTIDE SEQUENCE [LARGE SCALE GENOMIC DNA]</scope>
    <source>
        <strain evidence="4 5">DSM 44720</strain>
    </source>
</reference>
<dbReference type="PANTHER" id="PTHR43877">
    <property type="entry name" value="AMINOALKYLPHOSPHONATE N-ACETYLTRANSFERASE-RELATED-RELATED"/>
    <property type="match status" value="1"/>
</dbReference>
<sequence>MIEVSPLRQDDRAAWEVLARAYKDFYETEVPDTGYDEVWRRLMEGPELFGLAARLDGEVVGIVHYLFHANVWSPGACYLQDLYVDEKARGHGAARALIERVARETGERGLSRLYWNTKQDNALARTLYDKVARFRGFITYEYSFH</sequence>
<dbReference type="GO" id="GO:0016747">
    <property type="term" value="F:acyltransferase activity, transferring groups other than amino-acyl groups"/>
    <property type="evidence" value="ECO:0007669"/>
    <property type="project" value="InterPro"/>
</dbReference>
<protein>
    <submittedName>
        <fullName evidence="4">Acetyltransferase (GNAT) family protein</fullName>
    </submittedName>
</protein>
<evidence type="ECO:0000313" key="4">
    <source>
        <dbReference type="EMBL" id="PRY41583.1"/>
    </source>
</evidence>
<gene>
    <name evidence="4" type="ORF">CLV43_105341</name>
</gene>
<dbReference type="RefSeq" id="WP_106188589.1">
    <property type="nucleotide sequence ID" value="NZ_PVTF01000005.1"/>
</dbReference>
<dbReference type="InterPro" id="IPR000182">
    <property type="entry name" value="GNAT_dom"/>
</dbReference>
<accession>A0A2T0T7G4</accession>
<feature type="domain" description="N-acetyltransferase" evidence="3">
    <location>
        <begin position="2"/>
        <end position="145"/>
    </location>
</feature>
<name>A0A2T0T7G4_9PSEU</name>
<dbReference type="Gene3D" id="3.40.630.30">
    <property type="match status" value="1"/>
</dbReference>
<evidence type="ECO:0000256" key="2">
    <source>
        <dbReference type="ARBA" id="ARBA00023315"/>
    </source>
</evidence>
<dbReference type="Pfam" id="PF00583">
    <property type="entry name" value="Acetyltransf_1"/>
    <property type="match status" value="1"/>
</dbReference>
<evidence type="ECO:0000313" key="5">
    <source>
        <dbReference type="Proteomes" id="UP000239494"/>
    </source>
</evidence>
<dbReference type="AlphaFoldDB" id="A0A2T0T7G4"/>
<dbReference type="Proteomes" id="UP000239494">
    <property type="component" value="Unassembled WGS sequence"/>
</dbReference>
<dbReference type="OrthoDB" id="9805924at2"/>
<dbReference type="CDD" id="cd04301">
    <property type="entry name" value="NAT_SF"/>
    <property type="match status" value="1"/>
</dbReference>
<evidence type="ECO:0000259" key="3">
    <source>
        <dbReference type="PROSITE" id="PS51186"/>
    </source>
</evidence>
<dbReference type="EMBL" id="PVTF01000005">
    <property type="protein sequence ID" value="PRY41583.1"/>
    <property type="molecule type" value="Genomic_DNA"/>
</dbReference>
<dbReference type="PROSITE" id="PS51186">
    <property type="entry name" value="GNAT"/>
    <property type="match status" value="1"/>
</dbReference>
<evidence type="ECO:0000256" key="1">
    <source>
        <dbReference type="ARBA" id="ARBA00022679"/>
    </source>
</evidence>